<evidence type="ECO:0000313" key="1">
    <source>
        <dbReference type="EnsemblProtists" id="EOD11862"/>
    </source>
</evidence>
<name>A0A0D3IKS7_EMIH1</name>
<dbReference type="SUPFAM" id="SSF56219">
    <property type="entry name" value="DNase I-like"/>
    <property type="match status" value="1"/>
</dbReference>
<dbReference type="eggNOG" id="ENOG502RYRW">
    <property type="taxonomic scope" value="Eukaryota"/>
</dbReference>
<dbReference type="PANTHER" id="PTHR12121">
    <property type="entry name" value="CARBON CATABOLITE REPRESSOR PROTEIN 4"/>
    <property type="match status" value="1"/>
</dbReference>
<dbReference type="PaxDb" id="2903-EOD11862"/>
<dbReference type="Gene3D" id="3.60.10.10">
    <property type="entry name" value="Endonuclease/exonuclease/phosphatase"/>
    <property type="match status" value="1"/>
</dbReference>
<reference evidence="1" key="2">
    <citation type="submission" date="2024-10" db="UniProtKB">
        <authorList>
            <consortium name="EnsemblProtists"/>
        </authorList>
    </citation>
    <scope>IDENTIFICATION</scope>
</reference>
<dbReference type="EnsemblProtists" id="EOD11862">
    <property type="protein sequence ID" value="EOD11862"/>
    <property type="gene ID" value="EMIHUDRAFT_104534"/>
</dbReference>
<keyword evidence="2" id="KW-1185">Reference proteome</keyword>
<dbReference type="PANTHER" id="PTHR12121:SF101">
    <property type="entry name" value="ENDONUCLEASE_EXONUCLEASE_PHOSPHATASE DOMAIN-CONTAINING PROTEIN"/>
    <property type="match status" value="1"/>
</dbReference>
<organism evidence="1 2">
    <name type="scientific">Emiliania huxleyi (strain CCMP1516)</name>
    <dbReference type="NCBI Taxonomy" id="280463"/>
    <lineage>
        <taxon>Eukaryota</taxon>
        <taxon>Haptista</taxon>
        <taxon>Haptophyta</taxon>
        <taxon>Prymnesiophyceae</taxon>
        <taxon>Isochrysidales</taxon>
        <taxon>Noelaerhabdaceae</taxon>
        <taxon>Emiliania</taxon>
    </lineage>
</organism>
<protein>
    <recommendedName>
        <fullName evidence="3">Endonuclease/exonuclease/phosphatase domain-containing protein</fullName>
    </recommendedName>
</protein>
<dbReference type="AlphaFoldDB" id="A0A0D3IKS7"/>
<dbReference type="KEGG" id="ehx:EMIHUDRAFT_104534"/>
<proteinExistence type="predicted"/>
<dbReference type="GeneID" id="17257965"/>
<dbReference type="Proteomes" id="UP000013827">
    <property type="component" value="Unassembled WGS sequence"/>
</dbReference>
<reference evidence="2" key="1">
    <citation type="journal article" date="2013" name="Nature">
        <title>Pan genome of the phytoplankton Emiliania underpins its global distribution.</title>
        <authorList>
            <person name="Read B.A."/>
            <person name="Kegel J."/>
            <person name="Klute M.J."/>
            <person name="Kuo A."/>
            <person name="Lefebvre S.C."/>
            <person name="Maumus F."/>
            <person name="Mayer C."/>
            <person name="Miller J."/>
            <person name="Monier A."/>
            <person name="Salamov A."/>
            <person name="Young J."/>
            <person name="Aguilar M."/>
            <person name="Claverie J.M."/>
            <person name="Frickenhaus S."/>
            <person name="Gonzalez K."/>
            <person name="Herman E.K."/>
            <person name="Lin Y.C."/>
            <person name="Napier J."/>
            <person name="Ogata H."/>
            <person name="Sarno A.F."/>
            <person name="Shmutz J."/>
            <person name="Schroeder D."/>
            <person name="de Vargas C."/>
            <person name="Verret F."/>
            <person name="von Dassow P."/>
            <person name="Valentin K."/>
            <person name="Van de Peer Y."/>
            <person name="Wheeler G."/>
            <person name="Dacks J.B."/>
            <person name="Delwiche C.F."/>
            <person name="Dyhrman S.T."/>
            <person name="Glockner G."/>
            <person name="John U."/>
            <person name="Richards T."/>
            <person name="Worden A.Z."/>
            <person name="Zhang X."/>
            <person name="Grigoriev I.V."/>
            <person name="Allen A.E."/>
            <person name="Bidle K."/>
            <person name="Borodovsky M."/>
            <person name="Bowler C."/>
            <person name="Brownlee C."/>
            <person name="Cock J.M."/>
            <person name="Elias M."/>
            <person name="Gladyshev V.N."/>
            <person name="Groth M."/>
            <person name="Guda C."/>
            <person name="Hadaegh A."/>
            <person name="Iglesias-Rodriguez M.D."/>
            <person name="Jenkins J."/>
            <person name="Jones B.M."/>
            <person name="Lawson T."/>
            <person name="Leese F."/>
            <person name="Lindquist E."/>
            <person name="Lobanov A."/>
            <person name="Lomsadze A."/>
            <person name="Malik S.B."/>
            <person name="Marsh M.E."/>
            <person name="Mackinder L."/>
            <person name="Mock T."/>
            <person name="Mueller-Roeber B."/>
            <person name="Pagarete A."/>
            <person name="Parker M."/>
            <person name="Probert I."/>
            <person name="Quesneville H."/>
            <person name="Raines C."/>
            <person name="Rensing S.A."/>
            <person name="Riano-Pachon D.M."/>
            <person name="Richier S."/>
            <person name="Rokitta S."/>
            <person name="Shiraiwa Y."/>
            <person name="Soanes D.M."/>
            <person name="van der Giezen M."/>
            <person name="Wahlund T.M."/>
            <person name="Williams B."/>
            <person name="Wilson W."/>
            <person name="Wolfe G."/>
            <person name="Wurch L.L."/>
        </authorList>
    </citation>
    <scope>NUCLEOTIDE SEQUENCE</scope>
</reference>
<accession>A0A0D3IKS7</accession>
<dbReference type="InterPro" id="IPR036691">
    <property type="entry name" value="Endo/exonu/phosph_ase_sf"/>
</dbReference>
<sequence length="296" mass="32414">MSAAGAAPFVRVVSYNVLSSHLCAPDHFLRCAPDALDPPQRLARIKTLLRPHLEEDAVICLQEVSAPWIGELTPFFEEAGYTFVTGSYGSPFNGYMGASPARWRAEPPRSKLRVALCGAWASLSTLWRAPQKRPFDVWSETRRRHNFLVSVNLRCKRSGRRVSVSTYHMPCLFGSDAKAQVQVMTNHAALAAQQALRFAGEGAAVPGCRTSAYVLASGSEPEFTNLAVTKFAKPGEPPFCETLDYIFVSDGDGWTVRAVRPLPSKEAVLDKGGVESYPTLEEPSDHTMIWADLGLA</sequence>
<dbReference type="RefSeq" id="XP_005764291.1">
    <property type="nucleotide sequence ID" value="XM_005764234.1"/>
</dbReference>
<dbReference type="STRING" id="2903.R1BQ95"/>
<evidence type="ECO:0008006" key="3">
    <source>
        <dbReference type="Google" id="ProtNLM"/>
    </source>
</evidence>
<dbReference type="OMA" id="HIMIAAE"/>
<dbReference type="GO" id="GO:0000175">
    <property type="term" value="F:3'-5'-RNA exonuclease activity"/>
    <property type="evidence" value="ECO:0007669"/>
    <property type="project" value="TreeGrafter"/>
</dbReference>
<evidence type="ECO:0000313" key="2">
    <source>
        <dbReference type="Proteomes" id="UP000013827"/>
    </source>
</evidence>
<dbReference type="HOGENOM" id="CLU_052111_0_0_1"/>
<dbReference type="InterPro" id="IPR050410">
    <property type="entry name" value="CCR4/nocturin_mRNA_transcr"/>
</dbReference>